<evidence type="ECO:0000313" key="2">
    <source>
        <dbReference type="EMBL" id="ORZ36187.1"/>
    </source>
</evidence>
<dbReference type="AlphaFoldDB" id="A0A1Y2HNK9"/>
<protein>
    <submittedName>
        <fullName evidence="2">Uncharacterized protein</fullName>
    </submittedName>
</protein>
<sequence length="157" mass="16800">MPHFECWARIASDGRAHASSLVPIPPTPTPTEQLNTGILSTKPSSYYSNPFARQRQEASQRQRPNTFEATLGSDAGSPLSTRHGSSDAGNVLKHVLSHPPLIADFTSTTNPLDNLTTRGPRTWAPSHILPSMPRSATPMALEPAGSGGSSFFSPLQL</sequence>
<evidence type="ECO:0000256" key="1">
    <source>
        <dbReference type="SAM" id="MobiDB-lite"/>
    </source>
</evidence>
<evidence type="ECO:0000313" key="3">
    <source>
        <dbReference type="Proteomes" id="UP000193411"/>
    </source>
</evidence>
<proteinExistence type="predicted"/>
<reference evidence="2 3" key="1">
    <citation type="submission" date="2016-07" db="EMBL/GenBank/DDBJ databases">
        <title>Pervasive Adenine N6-methylation of Active Genes in Fungi.</title>
        <authorList>
            <consortium name="DOE Joint Genome Institute"/>
            <person name="Mondo S.J."/>
            <person name="Dannebaum R.O."/>
            <person name="Kuo R.C."/>
            <person name="Labutti K."/>
            <person name="Haridas S."/>
            <person name="Kuo A."/>
            <person name="Salamov A."/>
            <person name="Ahrendt S.R."/>
            <person name="Lipzen A."/>
            <person name="Sullivan W."/>
            <person name="Andreopoulos W.B."/>
            <person name="Clum A."/>
            <person name="Lindquist E."/>
            <person name="Daum C."/>
            <person name="Ramamoorthy G.K."/>
            <person name="Gryganskyi A."/>
            <person name="Culley D."/>
            <person name="Magnuson J.K."/>
            <person name="James T.Y."/>
            <person name="O'Malley M.A."/>
            <person name="Stajich J.E."/>
            <person name="Spatafora J.W."/>
            <person name="Visel A."/>
            <person name="Grigoriev I.V."/>
        </authorList>
    </citation>
    <scope>NUCLEOTIDE SEQUENCE [LARGE SCALE GENOMIC DNA]</scope>
    <source>
        <strain evidence="2 3">PL171</strain>
    </source>
</reference>
<comment type="caution">
    <text evidence="2">The sequence shown here is derived from an EMBL/GenBank/DDBJ whole genome shotgun (WGS) entry which is preliminary data.</text>
</comment>
<dbReference type="Proteomes" id="UP000193411">
    <property type="component" value="Unassembled WGS sequence"/>
</dbReference>
<dbReference type="EMBL" id="MCFL01000018">
    <property type="protein sequence ID" value="ORZ36187.1"/>
    <property type="molecule type" value="Genomic_DNA"/>
</dbReference>
<name>A0A1Y2HNK9_9FUNG</name>
<gene>
    <name evidence="2" type="ORF">BCR44DRAFT_1499057</name>
</gene>
<keyword evidence="3" id="KW-1185">Reference proteome</keyword>
<accession>A0A1Y2HNK9</accession>
<organism evidence="2 3">
    <name type="scientific">Catenaria anguillulae PL171</name>
    <dbReference type="NCBI Taxonomy" id="765915"/>
    <lineage>
        <taxon>Eukaryota</taxon>
        <taxon>Fungi</taxon>
        <taxon>Fungi incertae sedis</taxon>
        <taxon>Blastocladiomycota</taxon>
        <taxon>Blastocladiomycetes</taxon>
        <taxon>Blastocladiales</taxon>
        <taxon>Catenariaceae</taxon>
        <taxon>Catenaria</taxon>
    </lineage>
</organism>
<feature type="region of interest" description="Disordered" evidence="1">
    <location>
        <begin position="52"/>
        <end position="91"/>
    </location>
</feature>